<accession>A0AAN8P586</accession>
<dbReference type="InterPro" id="IPR050621">
    <property type="entry name" value="Tudor_domain_containing"/>
</dbReference>
<feature type="zinc finger region" description="C3H1-type" evidence="1">
    <location>
        <begin position="438"/>
        <end position="466"/>
    </location>
</feature>
<organism evidence="4 5">
    <name type="scientific">Polyplax serrata</name>
    <name type="common">Common mouse louse</name>
    <dbReference type="NCBI Taxonomy" id="468196"/>
    <lineage>
        <taxon>Eukaryota</taxon>
        <taxon>Metazoa</taxon>
        <taxon>Ecdysozoa</taxon>
        <taxon>Arthropoda</taxon>
        <taxon>Hexapoda</taxon>
        <taxon>Insecta</taxon>
        <taxon>Pterygota</taxon>
        <taxon>Neoptera</taxon>
        <taxon>Paraneoptera</taxon>
        <taxon>Psocodea</taxon>
        <taxon>Troctomorpha</taxon>
        <taxon>Phthiraptera</taxon>
        <taxon>Anoplura</taxon>
        <taxon>Polyplacidae</taxon>
        <taxon>Polyplax</taxon>
    </lineage>
</organism>
<keyword evidence="1" id="KW-0863">Zinc-finger</keyword>
<evidence type="ECO:0000259" key="3">
    <source>
        <dbReference type="PROSITE" id="PS50304"/>
    </source>
</evidence>
<dbReference type="FunFam" id="2.30.30.140:FF:000018">
    <property type="entry name" value="Serine/threonine-protein kinase 31"/>
    <property type="match status" value="1"/>
</dbReference>
<sequence length="692" mass="80181">MEKNITDTLTTRTLQLKGIILALQQHILRLNEYIMFINYNYRDIIQDPSKLLKIHIILQDVISFFLEQNRKFEAINIGNKNSLEKSKCNEVLMTSTPKKGFDTLMLLEKTERLIGTQQTQIQYFGESDSAIKFKENETNNVMGIYLKSKPVNISNHIIKCKNNNCKKTKNFNAADILKKMIKGCEVKVEHVQSPSEFYVFFTGSNLKLLQELIQKLERIPFKKKDRHKNHILSKTGLSELLGKHVIYFSICDSRWYRAEVLDWCFEFADKFVSIFIIDTGETKCVSTDYLDVMPADLKIYPMILQRCHLGNIGPINQSSQMKKFSWMNNVTEQMRCWIEMSGTAKIQITTSDCFHPQSSIPVILWLRGKDKSVNDLLVENEMAVPCNDCLDHKHNSSMQVPRNIENWNPMKEDFKANHNVYELNISNPASVIYGYIGTDHKRLCWQFINKGKCFKGKACRKDHEILNPLGCTTDKEEIFMAAFNLLPTLNVGDILDIEVTYIMNSGNFYCCMADSKVQMHDERLEALNSYINTPDNKRHMKKLLVPPCPGQVILAKYSTDNKWYRAKILDSEPENDVFRVFFVDYGNEEYVRLSGIRAIEPMFLHLPFQAIYCQIYGLKLKGEEAAEYLYEVQCKRDLFIKIAHVFPENEIHLLVHLLDRERNNIGHELLRKGYAIEKAEMNVDLSSAVLPG</sequence>
<dbReference type="Gene3D" id="2.30.30.140">
    <property type="match status" value="2"/>
</dbReference>
<name>A0AAN8P586_POLSC</name>
<dbReference type="Pfam" id="PF00567">
    <property type="entry name" value="TUDOR"/>
    <property type="match status" value="2"/>
</dbReference>
<reference evidence="4 5" key="1">
    <citation type="submission" date="2023-10" db="EMBL/GenBank/DDBJ databases">
        <title>Genomes of two closely related lineages of the louse Polyplax serrata with different host specificities.</title>
        <authorList>
            <person name="Martinu J."/>
            <person name="Tarabai H."/>
            <person name="Stefka J."/>
            <person name="Hypsa V."/>
        </authorList>
    </citation>
    <scope>NUCLEOTIDE SEQUENCE [LARGE SCALE GENOMIC DNA]</scope>
    <source>
        <strain evidence="4">HR10_N</strain>
    </source>
</reference>
<dbReference type="Gene3D" id="2.40.50.90">
    <property type="match status" value="2"/>
</dbReference>
<evidence type="ECO:0000313" key="4">
    <source>
        <dbReference type="EMBL" id="KAK6617861.1"/>
    </source>
</evidence>
<dbReference type="PROSITE" id="PS50103">
    <property type="entry name" value="ZF_C3H1"/>
    <property type="match status" value="1"/>
</dbReference>
<dbReference type="SUPFAM" id="SSF63748">
    <property type="entry name" value="Tudor/PWWP/MBT"/>
    <property type="match status" value="2"/>
</dbReference>
<protein>
    <recommendedName>
        <fullName evidence="6">Tudor domain-containing protein 1</fullName>
    </recommendedName>
</protein>
<keyword evidence="1" id="KW-0479">Metal-binding</keyword>
<feature type="domain" description="C3H1-type" evidence="2">
    <location>
        <begin position="438"/>
        <end position="466"/>
    </location>
</feature>
<proteinExistence type="predicted"/>
<dbReference type="PANTHER" id="PTHR22948:SF29">
    <property type="entry name" value="FI02030P-RELATED"/>
    <property type="match status" value="1"/>
</dbReference>
<evidence type="ECO:0000313" key="5">
    <source>
        <dbReference type="Proteomes" id="UP001372834"/>
    </source>
</evidence>
<dbReference type="PANTHER" id="PTHR22948">
    <property type="entry name" value="TUDOR DOMAIN CONTAINING PROTEIN"/>
    <property type="match status" value="1"/>
</dbReference>
<dbReference type="Proteomes" id="UP001372834">
    <property type="component" value="Unassembled WGS sequence"/>
</dbReference>
<dbReference type="InterPro" id="IPR002999">
    <property type="entry name" value="Tudor"/>
</dbReference>
<evidence type="ECO:0000259" key="2">
    <source>
        <dbReference type="PROSITE" id="PS50103"/>
    </source>
</evidence>
<comment type="caution">
    <text evidence="4">The sequence shown here is derived from an EMBL/GenBank/DDBJ whole genome shotgun (WGS) entry which is preliminary data.</text>
</comment>
<evidence type="ECO:0000256" key="1">
    <source>
        <dbReference type="PROSITE-ProRule" id="PRU00723"/>
    </source>
</evidence>
<dbReference type="InterPro" id="IPR035437">
    <property type="entry name" value="SNase_OB-fold_sf"/>
</dbReference>
<dbReference type="InterPro" id="IPR000571">
    <property type="entry name" value="Znf_CCCH"/>
</dbReference>
<dbReference type="SMART" id="SM00333">
    <property type="entry name" value="TUDOR"/>
    <property type="match status" value="2"/>
</dbReference>
<evidence type="ECO:0008006" key="6">
    <source>
        <dbReference type="Google" id="ProtNLM"/>
    </source>
</evidence>
<feature type="domain" description="Tudor" evidence="3">
    <location>
        <begin position="546"/>
        <end position="606"/>
    </location>
</feature>
<dbReference type="AlphaFoldDB" id="A0AAN8P586"/>
<dbReference type="GO" id="GO:0005737">
    <property type="term" value="C:cytoplasm"/>
    <property type="evidence" value="ECO:0007669"/>
    <property type="project" value="UniProtKB-ARBA"/>
</dbReference>
<dbReference type="EMBL" id="JAWJWE010000043">
    <property type="protein sequence ID" value="KAK6617861.1"/>
    <property type="molecule type" value="Genomic_DNA"/>
</dbReference>
<gene>
    <name evidence="4" type="ORF">RUM43_014090</name>
</gene>
<keyword evidence="1" id="KW-0862">Zinc</keyword>
<dbReference type="GO" id="GO:0008270">
    <property type="term" value="F:zinc ion binding"/>
    <property type="evidence" value="ECO:0007669"/>
    <property type="project" value="UniProtKB-KW"/>
</dbReference>
<dbReference type="PROSITE" id="PS50304">
    <property type="entry name" value="TUDOR"/>
    <property type="match status" value="1"/>
</dbReference>